<comment type="caution">
    <text evidence="4">The sequence shown here is derived from an EMBL/GenBank/DDBJ whole genome shotgun (WGS) entry which is preliminary data.</text>
</comment>
<evidence type="ECO:0000313" key="5">
    <source>
        <dbReference type="Proteomes" id="UP000245073"/>
    </source>
</evidence>
<keyword evidence="5" id="KW-1185">Reference proteome</keyword>
<dbReference type="SUPFAM" id="SSF53098">
    <property type="entry name" value="Ribonuclease H-like"/>
    <property type="match status" value="1"/>
</dbReference>
<dbReference type="InterPro" id="IPR013520">
    <property type="entry name" value="Ribonucl_H"/>
</dbReference>
<feature type="domain" description="Exonuclease" evidence="3">
    <location>
        <begin position="54"/>
        <end position="219"/>
    </location>
</feature>
<dbReference type="EMBL" id="QDKQ01000077">
    <property type="protein sequence ID" value="PVM82070.1"/>
    <property type="molecule type" value="Genomic_DNA"/>
</dbReference>
<dbReference type="SMART" id="SM00479">
    <property type="entry name" value="EXOIII"/>
    <property type="match status" value="1"/>
</dbReference>
<comment type="subunit">
    <text evidence="2">DNA polymerase III contains a core (composed of alpha, epsilon and theta chains) that associates with a tau subunit. This core dimerizes to form the POLIII' complex. PolIII' associates with the gamma complex (composed of gamma, delta, delta', psi and chi chains) and with the beta chain to form the complete DNA polymerase III complex.</text>
</comment>
<dbReference type="Gene3D" id="3.30.420.10">
    <property type="entry name" value="Ribonuclease H-like superfamily/Ribonuclease H"/>
    <property type="match status" value="1"/>
</dbReference>
<proteinExistence type="predicted"/>
<organism evidence="4 5">
    <name type="scientific">Caulobacter endophyticus</name>
    <dbReference type="NCBI Taxonomy" id="2172652"/>
    <lineage>
        <taxon>Bacteria</taxon>
        <taxon>Pseudomonadati</taxon>
        <taxon>Pseudomonadota</taxon>
        <taxon>Alphaproteobacteria</taxon>
        <taxon>Caulobacterales</taxon>
        <taxon>Caulobacteraceae</taxon>
        <taxon>Caulobacter</taxon>
    </lineage>
</organism>
<sequence>MPDTAQTPQDRTELDLAALETMAAQLEASGRYRLLRRLETCTLHPGGDRASLKRGIYLDTETTGTDGRRDEILELAMVPFDYDPEGRLCAVHVPFVALNQPTHPIPPEITRITGLTDAMVAGQVIDPEKVSAFVAGAVIVIAHNAAFDRLFAERLSETFKAKGWACSMSQVDWKGEGFEGTKLSYLASQCGFFFDGHRAENDCLAGLEILGRPLKDGRTALAHLLEAARAPTWRIVAERSPFEMKDKLKTRGYRWNGEEAAGPKAWFTDVAEADLEAELLYLAQDIYGYDPGLTPRRITAFERFSERAQPGRVVCRSAS</sequence>
<dbReference type="GO" id="GO:0008408">
    <property type="term" value="F:3'-5' exonuclease activity"/>
    <property type="evidence" value="ECO:0007669"/>
    <property type="project" value="TreeGrafter"/>
</dbReference>
<dbReference type="OrthoDB" id="7427781at2"/>
<comment type="function">
    <text evidence="1">DNA polymerase III is a complex, multichain enzyme responsible for most of the replicative synthesis in bacteria. The epsilon subunit contain the editing function and is a proofreading 3'-5' exonuclease.</text>
</comment>
<reference evidence="4 5" key="1">
    <citation type="submission" date="2018-04" db="EMBL/GenBank/DDBJ databases">
        <title>The genome sequence of Caulobacter sp. 744.</title>
        <authorList>
            <person name="Gao J."/>
            <person name="Sun J."/>
        </authorList>
    </citation>
    <scope>NUCLEOTIDE SEQUENCE [LARGE SCALE GENOMIC DNA]</scope>
    <source>
        <strain evidence="4 5">774</strain>
    </source>
</reference>
<dbReference type="Proteomes" id="UP000245073">
    <property type="component" value="Unassembled WGS sequence"/>
</dbReference>
<dbReference type="PANTHER" id="PTHR30231:SF37">
    <property type="entry name" value="EXODEOXYRIBONUCLEASE 10"/>
    <property type="match status" value="1"/>
</dbReference>
<evidence type="ECO:0000313" key="4">
    <source>
        <dbReference type="EMBL" id="PVM82070.1"/>
    </source>
</evidence>
<protein>
    <submittedName>
        <fullName evidence="4">DNA polymerase III subunit epsilon</fullName>
    </submittedName>
</protein>
<dbReference type="Pfam" id="PF00929">
    <property type="entry name" value="RNase_T"/>
    <property type="match status" value="1"/>
</dbReference>
<evidence type="ECO:0000256" key="1">
    <source>
        <dbReference type="ARBA" id="ARBA00025483"/>
    </source>
</evidence>
<dbReference type="GO" id="GO:0045004">
    <property type="term" value="P:DNA replication proofreading"/>
    <property type="evidence" value="ECO:0007669"/>
    <property type="project" value="TreeGrafter"/>
</dbReference>
<gene>
    <name evidence="4" type="ORF">DDF67_23965</name>
</gene>
<accession>A0A2T9JEE7</accession>
<evidence type="ECO:0000256" key="2">
    <source>
        <dbReference type="ARBA" id="ARBA00026073"/>
    </source>
</evidence>
<dbReference type="InterPro" id="IPR036397">
    <property type="entry name" value="RNaseH_sf"/>
</dbReference>
<name>A0A2T9JEE7_9CAUL</name>
<dbReference type="GO" id="GO:0005829">
    <property type="term" value="C:cytosol"/>
    <property type="evidence" value="ECO:0007669"/>
    <property type="project" value="TreeGrafter"/>
</dbReference>
<dbReference type="InterPro" id="IPR012337">
    <property type="entry name" value="RNaseH-like_sf"/>
</dbReference>
<dbReference type="FunFam" id="3.30.420.10:FF:000045">
    <property type="entry name" value="3'-5' exonuclease DinG"/>
    <property type="match status" value="1"/>
</dbReference>
<dbReference type="AlphaFoldDB" id="A0A2T9JEE7"/>
<dbReference type="RefSeq" id="WP_109455258.1">
    <property type="nucleotide sequence ID" value="NZ_QDKQ01000077.1"/>
</dbReference>
<dbReference type="PANTHER" id="PTHR30231">
    <property type="entry name" value="DNA POLYMERASE III SUBUNIT EPSILON"/>
    <property type="match status" value="1"/>
</dbReference>
<evidence type="ECO:0000259" key="3">
    <source>
        <dbReference type="SMART" id="SM00479"/>
    </source>
</evidence>
<dbReference type="NCBIfam" id="NF006615">
    <property type="entry name" value="PRK09182.1"/>
    <property type="match status" value="1"/>
</dbReference>
<dbReference type="GO" id="GO:0003676">
    <property type="term" value="F:nucleic acid binding"/>
    <property type="evidence" value="ECO:0007669"/>
    <property type="project" value="InterPro"/>
</dbReference>
<dbReference type="CDD" id="cd06127">
    <property type="entry name" value="DEDDh"/>
    <property type="match status" value="1"/>
</dbReference>